<dbReference type="PANTHER" id="PTHR33154">
    <property type="entry name" value="TRANSCRIPTIONAL REGULATOR, ARSR FAMILY"/>
    <property type="match status" value="1"/>
</dbReference>
<dbReference type="InterPro" id="IPR001845">
    <property type="entry name" value="HTH_ArsR_DNA-bd_dom"/>
</dbReference>
<dbReference type="SUPFAM" id="SSF46785">
    <property type="entry name" value="Winged helix' DNA-binding domain"/>
    <property type="match status" value="1"/>
</dbReference>
<dbReference type="PRINTS" id="PR00778">
    <property type="entry name" value="HTHARSR"/>
</dbReference>
<dbReference type="PROSITE" id="PS50987">
    <property type="entry name" value="HTH_ARSR_2"/>
    <property type="match status" value="1"/>
</dbReference>
<keyword evidence="1" id="KW-0805">Transcription regulation</keyword>
<keyword evidence="6" id="KW-1185">Reference proteome</keyword>
<evidence type="ECO:0000259" key="4">
    <source>
        <dbReference type="PROSITE" id="PS50987"/>
    </source>
</evidence>
<dbReference type="InterPro" id="IPR051081">
    <property type="entry name" value="HTH_MetalResp_TranReg"/>
</dbReference>
<evidence type="ECO:0000256" key="2">
    <source>
        <dbReference type="ARBA" id="ARBA00023125"/>
    </source>
</evidence>
<dbReference type="Proteomes" id="UP000181980">
    <property type="component" value="Unassembled WGS sequence"/>
</dbReference>
<keyword evidence="2 5" id="KW-0238">DNA-binding</keyword>
<gene>
    <name evidence="5" type="ORF">SAMN04488561_2229</name>
</gene>
<dbReference type="Pfam" id="PF12840">
    <property type="entry name" value="HTH_20"/>
    <property type="match status" value="1"/>
</dbReference>
<evidence type="ECO:0000313" key="5">
    <source>
        <dbReference type="EMBL" id="SEE67735.1"/>
    </source>
</evidence>
<sequence>MKLIKGTDAQAVDRGFDGDVRVDASVCYDFVVSLRALHNPRTFTRSRRWSAEQLERLGDEHTEAARFLFQGFDTALGYGAIRIIADLPPGAGPRDLIDAVAARPAADLAMLMLDDGEADAERLAAYREVLDGDAKRATTAVAGLLPGWAARCRRVLREPGVVQAELVAVLGGYLDRVFAEQADDLTVLLDEAAGAARAMLDVVPAPTVIEQLTGGYTLGEDLDLRSVTLAPSVFAHPYMSARVDQAARAALVVYGVPSAFFDGYDPVPIRQDLVTALKAMSDPNRLALLRMLAERPMYAAELAAQLRLGQPTVHHHVHRLRAAGLVRQERDRVGTRYSLRTEATAELIRSIEDWIFGSTDRRS</sequence>
<dbReference type="Gene3D" id="1.10.10.10">
    <property type="entry name" value="Winged helix-like DNA-binding domain superfamily/Winged helix DNA-binding domain"/>
    <property type="match status" value="1"/>
</dbReference>
<evidence type="ECO:0000256" key="3">
    <source>
        <dbReference type="ARBA" id="ARBA00023163"/>
    </source>
</evidence>
<feature type="domain" description="HTH arsR-type" evidence="4">
    <location>
        <begin position="265"/>
        <end position="359"/>
    </location>
</feature>
<dbReference type="InterPro" id="IPR036388">
    <property type="entry name" value="WH-like_DNA-bd_sf"/>
</dbReference>
<evidence type="ECO:0000256" key="1">
    <source>
        <dbReference type="ARBA" id="ARBA00023015"/>
    </source>
</evidence>
<dbReference type="PANTHER" id="PTHR33154:SF33">
    <property type="entry name" value="TRANSCRIPTIONAL REPRESSOR SDPR"/>
    <property type="match status" value="1"/>
</dbReference>
<dbReference type="EMBL" id="FNUC01000003">
    <property type="protein sequence ID" value="SEE67735.1"/>
    <property type="molecule type" value="Genomic_DNA"/>
</dbReference>
<evidence type="ECO:0000313" key="6">
    <source>
        <dbReference type="Proteomes" id="UP000181980"/>
    </source>
</evidence>
<organism evidence="5 6">
    <name type="scientific">Jiangella alba</name>
    <dbReference type="NCBI Taxonomy" id="561176"/>
    <lineage>
        <taxon>Bacteria</taxon>
        <taxon>Bacillati</taxon>
        <taxon>Actinomycetota</taxon>
        <taxon>Actinomycetes</taxon>
        <taxon>Jiangellales</taxon>
        <taxon>Jiangellaceae</taxon>
        <taxon>Jiangella</taxon>
    </lineage>
</organism>
<dbReference type="CDD" id="cd00090">
    <property type="entry name" value="HTH_ARSR"/>
    <property type="match status" value="1"/>
</dbReference>
<dbReference type="NCBIfam" id="NF033788">
    <property type="entry name" value="HTH_metalloreg"/>
    <property type="match status" value="1"/>
</dbReference>
<proteinExistence type="predicted"/>
<dbReference type="AlphaFoldDB" id="A0A1H5KSE2"/>
<dbReference type="OrthoDB" id="3628603at2"/>
<dbReference type="GO" id="GO:0003700">
    <property type="term" value="F:DNA-binding transcription factor activity"/>
    <property type="evidence" value="ECO:0007669"/>
    <property type="project" value="InterPro"/>
</dbReference>
<dbReference type="GO" id="GO:0003677">
    <property type="term" value="F:DNA binding"/>
    <property type="evidence" value="ECO:0007669"/>
    <property type="project" value="UniProtKB-KW"/>
</dbReference>
<dbReference type="STRING" id="561176.SAMN04488561_2229"/>
<name>A0A1H5KSE2_9ACTN</name>
<dbReference type="InterPro" id="IPR036390">
    <property type="entry name" value="WH_DNA-bd_sf"/>
</dbReference>
<dbReference type="InterPro" id="IPR011991">
    <property type="entry name" value="ArsR-like_HTH"/>
</dbReference>
<protein>
    <submittedName>
        <fullName evidence="5">DNA-binding transcriptional regulator, ArsR family</fullName>
    </submittedName>
</protein>
<dbReference type="RefSeq" id="WP_141711686.1">
    <property type="nucleotide sequence ID" value="NZ_FNUC01000003.1"/>
</dbReference>
<keyword evidence="3" id="KW-0804">Transcription</keyword>
<dbReference type="SMART" id="SM00418">
    <property type="entry name" value="HTH_ARSR"/>
    <property type="match status" value="1"/>
</dbReference>
<reference evidence="6" key="1">
    <citation type="submission" date="2016-10" db="EMBL/GenBank/DDBJ databases">
        <authorList>
            <person name="Varghese N."/>
            <person name="Submissions S."/>
        </authorList>
    </citation>
    <scope>NUCLEOTIDE SEQUENCE [LARGE SCALE GENOMIC DNA]</scope>
    <source>
        <strain evidence="6">DSM 45237</strain>
    </source>
</reference>
<accession>A0A1H5KSE2</accession>